<feature type="region of interest" description="Disordered" evidence="5">
    <location>
        <begin position="728"/>
        <end position="753"/>
    </location>
</feature>
<dbReference type="SUPFAM" id="SSF116907">
    <property type="entry name" value="Hook domain"/>
    <property type="match status" value="1"/>
</dbReference>
<dbReference type="GO" id="GO:0030705">
    <property type="term" value="P:cytoskeleton-dependent intracellular transport"/>
    <property type="evidence" value="ECO:0007669"/>
    <property type="project" value="InterPro"/>
</dbReference>
<dbReference type="AlphaFoldDB" id="A0A6G1HCB7"/>
<evidence type="ECO:0000256" key="1">
    <source>
        <dbReference type="ARBA" id="ARBA00004496"/>
    </source>
</evidence>
<sequence length="753" mass="86378">MESTTPAVASALLQWVNSFELSPKPSSWKDLEDGQLLWSILHDVDPDYFDGSLPELERRPSDGWIPRWQNLKHVDRMVTTYIRDTCGQLPVLTRKMNPDMKAIAEGGSLENTTKLVKLVLLAACYSEKSNQRIVTMMLSKLGPTVASTLAEVIKEIEALDSRMAEYGVDPEISEENDQPTAPQGRPRGSSFERDLELEHEEQMIRVMQEKKQLEEQIERLKEDLADSKEIVGKLEQDLEEARTEQRRKGKYDDMEFEQMNTKNMQDRDYIAEMESDLAHWKATADNQERQLQKLKADEETKQELRDELQLIKNERDGLAQKAKASENLKKKIESLQDQARLAETLKERLQEADDQLAEVDHLRDRCTALQKANEENVEAISNGEQAIFDQKTARRRLEHDIKILMQQRDQAHELQERAHETVRELEEKVRELEIGQSQGGQGLNNLDNELSPVQELLHDEVSKSGVINADAILLRQRVELLQSRCNKLEEQYLDTYQENLGLQDAIKDGKDKQQTEENPFMHQTEKLHRTEEELAETKKKFIASTTQITELKHRLASAESSAPVNGEAKIDTEALIDNQERQKYVEEVDSELEKYKSLLRHALFNREALQKEPVELRKQREFEVIKELLQNVRSAEGGEADTIIDDAATYIVTKITEAQVPVANEKANAEQAATIENLKRELEQAKKAVPLQPQDSAAQQDITNLQRENKLLTSAWYDLASRMQSNTVALQRRSEPPKSWLGRQRLAVSGGRR</sequence>
<feature type="domain" description="HOOK N-terminal" evidence="6">
    <location>
        <begin position="10"/>
        <end position="138"/>
    </location>
</feature>
<dbReference type="InterPro" id="IPR043936">
    <property type="entry name" value="HOOK_N"/>
</dbReference>
<evidence type="ECO:0000256" key="4">
    <source>
        <dbReference type="SAM" id="Coils"/>
    </source>
</evidence>
<dbReference type="Gene3D" id="1.10.418.10">
    <property type="entry name" value="Calponin-like domain"/>
    <property type="match status" value="1"/>
</dbReference>
<keyword evidence="8" id="KW-1185">Reference proteome</keyword>
<dbReference type="Pfam" id="PF19047">
    <property type="entry name" value="HOOK_N"/>
    <property type="match status" value="1"/>
</dbReference>
<dbReference type="InterPro" id="IPR036872">
    <property type="entry name" value="CH_dom_sf"/>
</dbReference>
<dbReference type="GO" id="GO:0008017">
    <property type="term" value="F:microtubule binding"/>
    <property type="evidence" value="ECO:0007669"/>
    <property type="project" value="TreeGrafter"/>
</dbReference>
<dbReference type="GO" id="GO:0005737">
    <property type="term" value="C:cytoplasm"/>
    <property type="evidence" value="ECO:0007669"/>
    <property type="project" value="UniProtKB-SubCell"/>
</dbReference>
<evidence type="ECO:0000313" key="7">
    <source>
        <dbReference type="EMBL" id="KAF1990692.1"/>
    </source>
</evidence>
<feature type="coiled-coil region" evidence="4">
    <location>
        <begin position="394"/>
        <end position="435"/>
    </location>
</feature>
<protein>
    <recommendedName>
        <fullName evidence="6">HOOK N-terminal domain-containing protein</fullName>
    </recommendedName>
</protein>
<organism evidence="7 8">
    <name type="scientific">Aulographum hederae CBS 113979</name>
    <dbReference type="NCBI Taxonomy" id="1176131"/>
    <lineage>
        <taxon>Eukaryota</taxon>
        <taxon>Fungi</taxon>
        <taxon>Dikarya</taxon>
        <taxon>Ascomycota</taxon>
        <taxon>Pezizomycotina</taxon>
        <taxon>Dothideomycetes</taxon>
        <taxon>Pleosporomycetidae</taxon>
        <taxon>Aulographales</taxon>
        <taxon>Aulographaceae</taxon>
    </lineage>
</organism>
<gene>
    <name evidence="7" type="ORF">K402DRAFT_417459</name>
</gene>
<dbReference type="OrthoDB" id="2129491at2759"/>
<accession>A0A6G1HCB7</accession>
<comment type="subcellular location">
    <subcellularLocation>
        <location evidence="1">Cytoplasm</location>
    </subcellularLocation>
</comment>
<evidence type="ECO:0000256" key="2">
    <source>
        <dbReference type="ARBA" id="ARBA00022490"/>
    </source>
</evidence>
<dbReference type="GO" id="GO:0031122">
    <property type="term" value="P:cytoplasmic microtubule organization"/>
    <property type="evidence" value="ECO:0007669"/>
    <property type="project" value="TreeGrafter"/>
</dbReference>
<feature type="coiled-coil region" evidence="4">
    <location>
        <begin position="270"/>
        <end position="365"/>
    </location>
</feature>
<name>A0A6G1HCB7_9PEZI</name>
<evidence type="ECO:0000256" key="3">
    <source>
        <dbReference type="ARBA" id="ARBA00023054"/>
    </source>
</evidence>
<dbReference type="Proteomes" id="UP000800041">
    <property type="component" value="Unassembled WGS sequence"/>
</dbReference>
<dbReference type="CDD" id="cd22211">
    <property type="entry name" value="HkD_SF"/>
    <property type="match status" value="1"/>
</dbReference>
<proteinExistence type="predicted"/>
<feature type="region of interest" description="Disordered" evidence="5">
    <location>
        <begin position="170"/>
        <end position="191"/>
    </location>
</feature>
<feature type="coiled-coil region" evidence="4">
    <location>
        <begin position="471"/>
        <end position="540"/>
    </location>
</feature>
<dbReference type="EMBL" id="ML977141">
    <property type="protein sequence ID" value="KAF1990692.1"/>
    <property type="molecule type" value="Genomic_DNA"/>
</dbReference>
<dbReference type="GO" id="GO:0005815">
    <property type="term" value="C:microtubule organizing center"/>
    <property type="evidence" value="ECO:0007669"/>
    <property type="project" value="TreeGrafter"/>
</dbReference>
<evidence type="ECO:0000256" key="5">
    <source>
        <dbReference type="SAM" id="MobiDB-lite"/>
    </source>
</evidence>
<dbReference type="GO" id="GO:0051959">
    <property type="term" value="F:dynein light intermediate chain binding"/>
    <property type="evidence" value="ECO:0007669"/>
    <property type="project" value="TreeGrafter"/>
</dbReference>
<evidence type="ECO:0000259" key="6">
    <source>
        <dbReference type="Pfam" id="PF19047"/>
    </source>
</evidence>
<dbReference type="PANTHER" id="PTHR18947">
    <property type="entry name" value="HOOK PROTEINS"/>
    <property type="match status" value="1"/>
</dbReference>
<keyword evidence="2" id="KW-0963">Cytoplasm</keyword>
<dbReference type="PANTHER" id="PTHR18947:SF28">
    <property type="entry name" value="GIRDIN, ISOFORM A"/>
    <property type="match status" value="1"/>
</dbReference>
<evidence type="ECO:0000313" key="8">
    <source>
        <dbReference type="Proteomes" id="UP000800041"/>
    </source>
</evidence>
<feature type="coiled-coil region" evidence="4">
    <location>
        <begin position="196"/>
        <end position="244"/>
    </location>
</feature>
<reference evidence="7" key="1">
    <citation type="journal article" date="2020" name="Stud. Mycol.">
        <title>101 Dothideomycetes genomes: a test case for predicting lifestyles and emergence of pathogens.</title>
        <authorList>
            <person name="Haridas S."/>
            <person name="Albert R."/>
            <person name="Binder M."/>
            <person name="Bloem J."/>
            <person name="Labutti K."/>
            <person name="Salamov A."/>
            <person name="Andreopoulos B."/>
            <person name="Baker S."/>
            <person name="Barry K."/>
            <person name="Bills G."/>
            <person name="Bluhm B."/>
            <person name="Cannon C."/>
            <person name="Castanera R."/>
            <person name="Culley D."/>
            <person name="Daum C."/>
            <person name="Ezra D."/>
            <person name="Gonzalez J."/>
            <person name="Henrissat B."/>
            <person name="Kuo A."/>
            <person name="Liang C."/>
            <person name="Lipzen A."/>
            <person name="Lutzoni F."/>
            <person name="Magnuson J."/>
            <person name="Mondo S."/>
            <person name="Nolan M."/>
            <person name="Ohm R."/>
            <person name="Pangilinan J."/>
            <person name="Park H.-J."/>
            <person name="Ramirez L."/>
            <person name="Alfaro M."/>
            <person name="Sun H."/>
            <person name="Tritt A."/>
            <person name="Yoshinaga Y."/>
            <person name="Zwiers L.-H."/>
            <person name="Turgeon B."/>
            <person name="Goodwin S."/>
            <person name="Spatafora J."/>
            <person name="Crous P."/>
            <person name="Grigoriev I."/>
        </authorList>
    </citation>
    <scope>NUCLEOTIDE SEQUENCE</scope>
    <source>
        <strain evidence="7">CBS 113979</strain>
    </source>
</reference>
<keyword evidence="3 4" id="KW-0175">Coiled coil</keyword>